<dbReference type="EMBL" id="QTSX02000134">
    <property type="protein sequence ID" value="KAJ9088281.1"/>
    <property type="molecule type" value="Genomic_DNA"/>
</dbReference>
<keyword evidence="2" id="KW-1185">Reference proteome</keyword>
<name>A0ACC2UNE0_9FUNG</name>
<protein>
    <submittedName>
        <fullName evidence="1">Uncharacterized protein</fullName>
    </submittedName>
</protein>
<proteinExistence type="predicted"/>
<gene>
    <name evidence="1" type="ORF">DSO57_1024662</name>
</gene>
<reference evidence="1" key="1">
    <citation type="submission" date="2022-04" db="EMBL/GenBank/DDBJ databases">
        <title>Genome of the entomopathogenic fungus Entomophthora muscae.</title>
        <authorList>
            <person name="Elya C."/>
            <person name="Lovett B.R."/>
            <person name="Lee E."/>
            <person name="Macias A.M."/>
            <person name="Hajek A.E."/>
            <person name="De Bivort B.L."/>
            <person name="Kasson M.T."/>
            <person name="De Fine Licht H.H."/>
            <person name="Stajich J.E."/>
        </authorList>
    </citation>
    <scope>NUCLEOTIDE SEQUENCE</scope>
    <source>
        <strain evidence="1">Berkeley</strain>
    </source>
</reference>
<dbReference type="Proteomes" id="UP001165960">
    <property type="component" value="Unassembled WGS sequence"/>
</dbReference>
<sequence>MDSTFNKLASSSGCSGLLLIDKEGNIIESSGDLLDSNPSSEQSQTLTIFKLMQNVNQLLHKSAAHLSGMEEVLNDVTDIDPLKKVTVCFSDTELSFAVQHEKIYGIKKTVN</sequence>
<evidence type="ECO:0000313" key="1">
    <source>
        <dbReference type="EMBL" id="KAJ9088281.1"/>
    </source>
</evidence>
<comment type="caution">
    <text evidence="1">The sequence shown here is derived from an EMBL/GenBank/DDBJ whole genome shotgun (WGS) entry which is preliminary data.</text>
</comment>
<organism evidence="1 2">
    <name type="scientific">Entomophthora muscae</name>
    <dbReference type="NCBI Taxonomy" id="34485"/>
    <lineage>
        <taxon>Eukaryota</taxon>
        <taxon>Fungi</taxon>
        <taxon>Fungi incertae sedis</taxon>
        <taxon>Zoopagomycota</taxon>
        <taxon>Entomophthoromycotina</taxon>
        <taxon>Entomophthoromycetes</taxon>
        <taxon>Entomophthorales</taxon>
        <taxon>Entomophthoraceae</taxon>
        <taxon>Entomophthora</taxon>
    </lineage>
</organism>
<accession>A0ACC2UNE0</accession>
<evidence type="ECO:0000313" key="2">
    <source>
        <dbReference type="Proteomes" id="UP001165960"/>
    </source>
</evidence>